<reference evidence="1 2" key="2">
    <citation type="submission" date="2018-11" db="EMBL/GenBank/DDBJ databases">
        <authorList>
            <consortium name="Pathogen Informatics"/>
        </authorList>
    </citation>
    <scope>NUCLEOTIDE SEQUENCE [LARGE SCALE GENOMIC DNA]</scope>
</reference>
<gene>
    <name evidence="1" type="ORF">OFLC_LOCUS16048</name>
</gene>
<dbReference type="STRING" id="387005.A0A183I8I6"/>
<protein>
    <submittedName>
        <fullName evidence="3">PH domain-containing protein</fullName>
    </submittedName>
</protein>
<evidence type="ECO:0000313" key="1">
    <source>
        <dbReference type="EMBL" id="VDP26493.1"/>
    </source>
</evidence>
<evidence type="ECO:0000313" key="3">
    <source>
        <dbReference type="WBParaSite" id="OFLC_0001606101-mRNA-1"/>
    </source>
</evidence>
<name>A0A183I8I6_9BILA</name>
<dbReference type="WBParaSite" id="OFLC_0001606101-mRNA-1">
    <property type="protein sequence ID" value="OFLC_0001606101-mRNA-1"/>
    <property type="gene ID" value="OFLC_0001606101"/>
</dbReference>
<keyword evidence="2" id="KW-1185">Reference proteome</keyword>
<dbReference type="Proteomes" id="UP000267606">
    <property type="component" value="Unassembled WGS sequence"/>
</dbReference>
<evidence type="ECO:0000313" key="2">
    <source>
        <dbReference type="Proteomes" id="UP000267606"/>
    </source>
</evidence>
<sequence>MSSSTKGKKNANIRGITLEVGDKPDLYHLVTSDEQAINAWCDGINALIGVDKLSIQAQRQVDRFLNIELKMRLLELDHIPNSIEIPPLPKNFDWIPEHIANSKISITKV</sequence>
<reference evidence="3" key="1">
    <citation type="submission" date="2016-06" db="UniProtKB">
        <authorList>
            <consortium name="WormBaseParasite"/>
        </authorList>
    </citation>
    <scope>IDENTIFICATION</scope>
</reference>
<organism evidence="3">
    <name type="scientific">Onchocerca flexuosa</name>
    <dbReference type="NCBI Taxonomy" id="387005"/>
    <lineage>
        <taxon>Eukaryota</taxon>
        <taxon>Metazoa</taxon>
        <taxon>Ecdysozoa</taxon>
        <taxon>Nematoda</taxon>
        <taxon>Chromadorea</taxon>
        <taxon>Rhabditida</taxon>
        <taxon>Spirurina</taxon>
        <taxon>Spiruromorpha</taxon>
        <taxon>Filarioidea</taxon>
        <taxon>Onchocercidae</taxon>
        <taxon>Onchocerca</taxon>
    </lineage>
</organism>
<dbReference type="AlphaFoldDB" id="A0A183I8I6"/>
<proteinExistence type="predicted"/>
<dbReference type="EMBL" id="UZAJ01043777">
    <property type="protein sequence ID" value="VDP26493.1"/>
    <property type="molecule type" value="Genomic_DNA"/>
</dbReference>
<dbReference type="Gene3D" id="6.10.10.90">
    <property type="match status" value="1"/>
</dbReference>
<accession>A0A183I8I6</accession>